<dbReference type="Proteomes" id="UP000019763">
    <property type="component" value="Unassembled WGS sequence"/>
</dbReference>
<dbReference type="VEuPathDB" id="CryptoDB:GNI_147280"/>
<name>A0A023AZS6_GRENI</name>
<evidence type="ECO:0000313" key="3">
    <source>
        <dbReference type="Proteomes" id="UP000019763"/>
    </source>
</evidence>
<sequence>MTAKHMKPVSSFSWMGLDVCDAEGGRLVCARLDPERLDPERLGPERLDPERLDPERLDQERLDPERLDPERLDLFCYSFGLPTKFDSTDVGEAIERYRAPHTCAVDCNTPEAQRKLVRQRVAMELGPTLLEKNVTGLEVGELEEVGKQVEDRLHLDAKCSRSCFRDQCTRQLLETNCNCTQASFWCVHQTGHTVRKEALLDFYTKPAHLFQHTLVRHGAFNACWLGCFVADDVQQTD</sequence>
<evidence type="ECO:0000256" key="1">
    <source>
        <dbReference type="SAM" id="MobiDB-lite"/>
    </source>
</evidence>
<accession>A0A023AZS6</accession>
<feature type="region of interest" description="Disordered" evidence="1">
    <location>
        <begin position="38"/>
        <end position="64"/>
    </location>
</feature>
<comment type="caution">
    <text evidence="2">The sequence shown here is derived from an EMBL/GenBank/DDBJ whole genome shotgun (WGS) entry which is preliminary data.</text>
</comment>
<dbReference type="AlphaFoldDB" id="A0A023AZS6"/>
<dbReference type="OrthoDB" id="6382204at2759"/>
<keyword evidence="3" id="KW-1185">Reference proteome</keyword>
<dbReference type="EMBL" id="AFNH02001095">
    <property type="protein sequence ID" value="EZG44449.1"/>
    <property type="molecule type" value="Genomic_DNA"/>
</dbReference>
<gene>
    <name evidence="2" type="ORF">GNI_147280</name>
</gene>
<protein>
    <submittedName>
        <fullName evidence="2">Uncharacterized protein</fullName>
    </submittedName>
</protein>
<reference evidence="2" key="1">
    <citation type="submission" date="2013-12" db="EMBL/GenBank/DDBJ databases">
        <authorList>
            <person name="Omoto C.K."/>
            <person name="Sibley D."/>
            <person name="Venepally P."/>
            <person name="Hadjithomas M."/>
            <person name="Karamycheva S."/>
            <person name="Brunk B."/>
            <person name="Roos D."/>
            <person name="Caler E."/>
            <person name="Lorenzi H."/>
        </authorList>
    </citation>
    <scope>NUCLEOTIDE SEQUENCE</scope>
</reference>
<evidence type="ECO:0000313" key="2">
    <source>
        <dbReference type="EMBL" id="EZG44449.1"/>
    </source>
</evidence>
<dbReference type="RefSeq" id="XP_011134177.1">
    <property type="nucleotide sequence ID" value="XM_011135875.1"/>
</dbReference>
<organism evidence="2 3">
    <name type="scientific">Gregarina niphandrodes</name>
    <name type="common">Septate eugregarine</name>
    <dbReference type="NCBI Taxonomy" id="110365"/>
    <lineage>
        <taxon>Eukaryota</taxon>
        <taxon>Sar</taxon>
        <taxon>Alveolata</taxon>
        <taxon>Apicomplexa</taxon>
        <taxon>Conoidasida</taxon>
        <taxon>Gregarinasina</taxon>
        <taxon>Eugregarinorida</taxon>
        <taxon>Gregarinidae</taxon>
        <taxon>Gregarina</taxon>
    </lineage>
</organism>
<dbReference type="GeneID" id="22915154"/>
<proteinExistence type="predicted"/>